<dbReference type="PROSITE" id="PS00211">
    <property type="entry name" value="ABC_TRANSPORTER_1"/>
    <property type="match status" value="1"/>
</dbReference>
<evidence type="ECO:0000256" key="7">
    <source>
        <dbReference type="ARBA" id="ARBA00023136"/>
    </source>
</evidence>
<keyword evidence="10" id="KW-1185">Reference proteome</keyword>
<organism evidence="9 10">
    <name type="scientific">Tabrizicola soli</name>
    <dbReference type="NCBI Taxonomy" id="2185115"/>
    <lineage>
        <taxon>Bacteria</taxon>
        <taxon>Pseudomonadati</taxon>
        <taxon>Pseudomonadota</taxon>
        <taxon>Alphaproteobacteria</taxon>
        <taxon>Rhodobacterales</taxon>
        <taxon>Paracoccaceae</taxon>
        <taxon>Tabrizicola</taxon>
    </lineage>
</organism>
<dbReference type="InterPro" id="IPR017871">
    <property type="entry name" value="ABC_transporter-like_CS"/>
</dbReference>
<keyword evidence="3" id="KW-0813">Transport</keyword>
<comment type="similarity">
    <text evidence="2">Belongs to the ABC transporter superfamily.</text>
</comment>
<proteinExistence type="inferred from homology"/>
<evidence type="ECO:0000256" key="2">
    <source>
        <dbReference type="ARBA" id="ARBA00005417"/>
    </source>
</evidence>
<dbReference type="CDD" id="cd03257">
    <property type="entry name" value="ABC_NikE_OppD_transporters"/>
    <property type="match status" value="1"/>
</dbReference>
<sequence>MAERAAPVLEVKGLRTIFRTRGGEVHAVNDVSFHLNRGEVLGVVGESGSGKSVTMMSLIGLLPAPPAENRGGEVLLGGRDLLKLDTRALQEVRGARVGFVFQDPMTSLNPVFTLGDQLMEPLRKHMGMDRTAAANRAVELLELVGIPDARRRLKAYPHQFSGGMRQRVMIAIALACDPDVLIADEPTTALDVTIQAQILELVKELRHKLGMAIIWITHDLGVIAGIADRVLVMYGGQVVEQAPVRELFANPQHPYTRALLRTIPAISGPREGRLKVIQGQPPILMAPPAACPFRARCDYRHDRCDRENPLRRAVDGRPVGQGHDVACHWTAPAPVAEVIHA</sequence>
<keyword evidence="7" id="KW-0472">Membrane</keyword>
<protein>
    <submittedName>
        <fullName evidence="9">ABC transporter ATP-binding protein</fullName>
    </submittedName>
</protein>
<dbReference type="Gene3D" id="3.40.50.300">
    <property type="entry name" value="P-loop containing nucleotide triphosphate hydrolases"/>
    <property type="match status" value="1"/>
</dbReference>
<name>A0ABV7DWY2_9RHOB</name>
<keyword evidence="5" id="KW-0547">Nucleotide-binding</keyword>
<dbReference type="Pfam" id="PF00005">
    <property type="entry name" value="ABC_tran"/>
    <property type="match status" value="1"/>
</dbReference>
<evidence type="ECO:0000313" key="9">
    <source>
        <dbReference type="EMBL" id="MFC3087557.1"/>
    </source>
</evidence>
<gene>
    <name evidence="9" type="ORF">ACFOD6_16025</name>
</gene>
<accession>A0ABV7DWY2</accession>
<dbReference type="InterPro" id="IPR003439">
    <property type="entry name" value="ABC_transporter-like_ATP-bd"/>
</dbReference>
<dbReference type="NCBIfam" id="TIGR01727">
    <property type="entry name" value="oligo_HPY"/>
    <property type="match status" value="1"/>
</dbReference>
<dbReference type="Proteomes" id="UP001595445">
    <property type="component" value="Unassembled WGS sequence"/>
</dbReference>
<dbReference type="InterPro" id="IPR003593">
    <property type="entry name" value="AAA+_ATPase"/>
</dbReference>
<dbReference type="SMART" id="SM00382">
    <property type="entry name" value="AAA"/>
    <property type="match status" value="1"/>
</dbReference>
<dbReference type="PANTHER" id="PTHR43297:SF2">
    <property type="entry name" value="DIPEPTIDE TRANSPORT ATP-BINDING PROTEIN DPPD"/>
    <property type="match status" value="1"/>
</dbReference>
<dbReference type="InterPro" id="IPR013563">
    <property type="entry name" value="Oligopep_ABC_C"/>
</dbReference>
<feature type="domain" description="ABC transporter" evidence="8">
    <location>
        <begin position="9"/>
        <end position="260"/>
    </location>
</feature>
<dbReference type="PANTHER" id="PTHR43297">
    <property type="entry name" value="OLIGOPEPTIDE TRANSPORT ATP-BINDING PROTEIN APPD"/>
    <property type="match status" value="1"/>
</dbReference>
<dbReference type="EMBL" id="JBHRSM010000025">
    <property type="protein sequence ID" value="MFC3087557.1"/>
    <property type="molecule type" value="Genomic_DNA"/>
</dbReference>
<evidence type="ECO:0000256" key="1">
    <source>
        <dbReference type="ARBA" id="ARBA00004417"/>
    </source>
</evidence>
<evidence type="ECO:0000259" key="8">
    <source>
        <dbReference type="PROSITE" id="PS50893"/>
    </source>
</evidence>
<reference evidence="10" key="1">
    <citation type="journal article" date="2019" name="Int. J. Syst. Evol. Microbiol.">
        <title>The Global Catalogue of Microorganisms (GCM) 10K type strain sequencing project: providing services to taxonomists for standard genome sequencing and annotation.</title>
        <authorList>
            <consortium name="The Broad Institute Genomics Platform"/>
            <consortium name="The Broad Institute Genome Sequencing Center for Infectious Disease"/>
            <person name="Wu L."/>
            <person name="Ma J."/>
        </authorList>
    </citation>
    <scope>NUCLEOTIDE SEQUENCE [LARGE SCALE GENOMIC DNA]</scope>
    <source>
        <strain evidence="10">KCTC 62102</strain>
    </source>
</reference>
<evidence type="ECO:0000256" key="4">
    <source>
        <dbReference type="ARBA" id="ARBA00022475"/>
    </source>
</evidence>
<keyword evidence="6 9" id="KW-0067">ATP-binding</keyword>
<dbReference type="InterPro" id="IPR027417">
    <property type="entry name" value="P-loop_NTPase"/>
</dbReference>
<dbReference type="InterPro" id="IPR050388">
    <property type="entry name" value="ABC_Ni/Peptide_Import"/>
</dbReference>
<dbReference type="PROSITE" id="PS50893">
    <property type="entry name" value="ABC_TRANSPORTER_2"/>
    <property type="match status" value="1"/>
</dbReference>
<keyword evidence="4" id="KW-1003">Cell membrane</keyword>
<dbReference type="Pfam" id="PF08352">
    <property type="entry name" value="oligo_HPY"/>
    <property type="match status" value="1"/>
</dbReference>
<evidence type="ECO:0000313" key="10">
    <source>
        <dbReference type="Proteomes" id="UP001595445"/>
    </source>
</evidence>
<dbReference type="GO" id="GO:0005524">
    <property type="term" value="F:ATP binding"/>
    <property type="evidence" value="ECO:0007669"/>
    <property type="project" value="UniProtKB-KW"/>
</dbReference>
<evidence type="ECO:0000256" key="6">
    <source>
        <dbReference type="ARBA" id="ARBA00022840"/>
    </source>
</evidence>
<evidence type="ECO:0000256" key="3">
    <source>
        <dbReference type="ARBA" id="ARBA00022448"/>
    </source>
</evidence>
<dbReference type="SUPFAM" id="SSF52540">
    <property type="entry name" value="P-loop containing nucleoside triphosphate hydrolases"/>
    <property type="match status" value="1"/>
</dbReference>
<comment type="subcellular location">
    <subcellularLocation>
        <location evidence="1">Cell inner membrane</location>
        <topology evidence="1">Peripheral membrane protein</topology>
    </subcellularLocation>
</comment>
<dbReference type="RefSeq" id="WP_197641521.1">
    <property type="nucleotide sequence ID" value="NZ_JAEACP010000001.1"/>
</dbReference>
<evidence type="ECO:0000256" key="5">
    <source>
        <dbReference type="ARBA" id="ARBA00022741"/>
    </source>
</evidence>
<comment type="caution">
    <text evidence="9">The sequence shown here is derived from an EMBL/GenBank/DDBJ whole genome shotgun (WGS) entry which is preliminary data.</text>
</comment>